<dbReference type="Gene3D" id="2.115.10.20">
    <property type="entry name" value="Glycosyl hydrolase domain, family 43"/>
    <property type="match status" value="1"/>
</dbReference>
<reference evidence="10 11" key="1">
    <citation type="submission" date="2018-06" db="EMBL/GenBank/DDBJ databases">
        <title>Genomic Encyclopedia of Archaeal and Bacterial Type Strains, Phase II (KMG-II): from individual species to whole genera.</title>
        <authorList>
            <person name="Goeker M."/>
        </authorList>
    </citation>
    <scope>NUCLEOTIDE SEQUENCE [LARGE SCALE GENOMIC DNA]</scope>
    <source>
        <strain evidence="10 11">ATCC BAA-1881</strain>
    </source>
</reference>
<dbReference type="PANTHER" id="PTHR43772">
    <property type="entry name" value="ENDO-1,4-BETA-XYLANASE"/>
    <property type="match status" value="1"/>
</dbReference>
<evidence type="ECO:0000256" key="1">
    <source>
        <dbReference type="ARBA" id="ARBA00009865"/>
    </source>
</evidence>
<keyword evidence="3 8" id="KW-0378">Hydrolase</keyword>
<dbReference type="InterPro" id="IPR052176">
    <property type="entry name" value="Glycosyl_Hydrlase_43_Enz"/>
</dbReference>
<dbReference type="Proteomes" id="UP000248806">
    <property type="component" value="Unassembled WGS sequence"/>
</dbReference>
<evidence type="ECO:0000256" key="7">
    <source>
        <dbReference type="PIRSR" id="PIRSR606710-2"/>
    </source>
</evidence>
<evidence type="ECO:0000256" key="6">
    <source>
        <dbReference type="PIRSR" id="PIRSR606710-1"/>
    </source>
</evidence>
<evidence type="ECO:0000259" key="9">
    <source>
        <dbReference type="Pfam" id="PF05270"/>
    </source>
</evidence>
<comment type="similarity">
    <text evidence="1 8">Belongs to the glycosyl hydrolase 43 family.</text>
</comment>
<evidence type="ECO:0000256" key="2">
    <source>
        <dbReference type="ARBA" id="ARBA00022651"/>
    </source>
</evidence>
<keyword evidence="2" id="KW-0624">Polysaccharide degradation</keyword>
<dbReference type="OrthoDB" id="9758923at2"/>
<evidence type="ECO:0000256" key="5">
    <source>
        <dbReference type="ARBA" id="ARBA00023295"/>
    </source>
</evidence>
<dbReference type="SUPFAM" id="SSF110221">
    <property type="entry name" value="AbfB domain"/>
    <property type="match status" value="1"/>
</dbReference>
<sequence>MKERSIRKPFILLFVVGIVLFSMMIGSGLLVPNASAATTGNPILPGNQADPSIKIFEGRYWIYPSGFDNNRFHAWSSTDLSHWVDEGVILDVGSQVSWADTRAWAPDMVYRNGKYYFYFAADVQIGVAVCDSPKGPCTDTGKPLVPAGLSGVESIDPMVFIDDDGQAYLYYGGSAGQGKMGIYRLNGDMVSLNGGQIVQTPLNFTEASWVHKRNGVYYLSYSNGCYCDSSYNVQYATSSSPLGPWTHRGTILSSNDVYKGPGHHAFLRYPGSDDWYIVYHRYENNDFSQRKVAIDRMFYGANGTIQPVTMTSQGVETRPLRTSLTTNVFQSIQVTTPGFTDNFIRHRDGLGVTTVMNASSPLLDKQDATFKIVPGLADAGCYSFESKNYPGHYLRHSSYRIHLDAPDGSRLFALDATFCAQRGLSGSGISFLSYNYPDRYIRHINGELWIASNSGLYSWDNPASYTPDVTWALVSPWAP</sequence>
<keyword evidence="5 8" id="KW-0326">Glycosidase</keyword>
<dbReference type="AlphaFoldDB" id="A0A326U3V7"/>
<dbReference type="EMBL" id="QKUF01000013">
    <property type="protein sequence ID" value="PZW27109.1"/>
    <property type="molecule type" value="Genomic_DNA"/>
</dbReference>
<protein>
    <submittedName>
        <fullName evidence="10">Alpha-L-arabinofuranosidase B-like protein</fullName>
    </submittedName>
</protein>
<keyword evidence="2" id="KW-0858">Xylan degradation</keyword>
<proteinExistence type="inferred from homology"/>
<dbReference type="GO" id="GO:0046556">
    <property type="term" value="F:alpha-L-arabinofuranosidase activity"/>
    <property type="evidence" value="ECO:0007669"/>
    <property type="project" value="InterPro"/>
</dbReference>
<dbReference type="Pfam" id="PF04616">
    <property type="entry name" value="Glyco_hydro_43"/>
    <property type="match status" value="1"/>
</dbReference>
<feature type="active site" description="Proton acceptor" evidence="6">
    <location>
        <position position="50"/>
    </location>
</feature>
<evidence type="ECO:0000313" key="11">
    <source>
        <dbReference type="Proteomes" id="UP000248806"/>
    </source>
</evidence>
<evidence type="ECO:0000256" key="8">
    <source>
        <dbReference type="RuleBase" id="RU361187"/>
    </source>
</evidence>
<evidence type="ECO:0000313" key="10">
    <source>
        <dbReference type="EMBL" id="PZW27109.1"/>
    </source>
</evidence>
<dbReference type="GO" id="GO:0045493">
    <property type="term" value="P:xylan catabolic process"/>
    <property type="evidence" value="ECO:0007669"/>
    <property type="project" value="UniProtKB-KW"/>
</dbReference>
<feature type="active site" description="Proton donor" evidence="6">
    <location>
        <position position="206"/>
    </location>
</feature>
<organism evidence="10 11">
    <name type="scientific">Thermosporothrix hazakensis</name>
    <dbReference type="NCBI Taxonomy" id="644383"/>
    <lineage>
        <taxon>Bacteria</taxon>
        <taxon>Bacillati</taxon>
        <taxon>Chloroflexota</taxon>
        <taxon>Ktedonobacteria</taxon>
        <taxon>Ktedonobacterales</taxon>
        <taxon>Thermosporotrichaceae</taxon>
        <taxon>Thermosporothrix</taxon>
    </lineage>
</organism>
<dbReference type="InterPro" id="IPR006710">
    <property type="entry name" value="Glyco_hydro_43"/>
</dbReference>
<feature type="domain" description="Alpha-L-arabinofuranosidase B arabinose-binding" evidence="9">
    <location>
        <begin position="333"/>
        <end position="472"/>
    </location>
</feature>
<keyword evidence="4" id="KW-0119">Carbohydrate metabolism</keyword>
<dbReference type="InterPro" id="IPR023296">
    <property type="entry name" value="Glyco_hydro_beta-prop_sf"/>
</dbReference>
<evidence type="ECO:0000256" key="3">
    <source>
        <dbReference type="ARBA" id="ARBA00022801"/>
    </source>
</evidence>
<dbReference type="InterPro" id="IPR007934">
    <property type="entry name" value="AbfB_ABD"/>
</dbReference>
<name>A0A326U3V7_THEHA</name>
<dbReference type="PANTHER" id="PTHR43772:SF2">
    <property type="entry name" value="PUTATIVE (AFU_ORTHOLOGUE AFUA_2G04480)-RELATED"/>
    <property type="match status" value="1"/>
</dbReference>
<accession>A0A326U3V7</accession>
<dbReference type="GO" id="GO:0046373">
    <property type="term" value="P:L-arabinose metabolic process"/>
    <property type="evidence" value="ECO:0007669"/>
    <property type="project" value="InterPro"/>
</dbReference>
<dbReference type="InterPro" id="IPR036195">
    <property type="entry name" value="AbfB_ABD_sf"/>
</dbReference>
<dbReference type="Pfam" id="PF05270">
    <property type="entry name" value="AbfB"/>
    <property type="match status" value="1"/>
</dbReference>
<dbReference type="CDD" id="cd09004">
    <property type="entry name" value="GH43_bXyl-like"/>
    <property type="match status" value="1"/>
</dbReference>
<dbReference type="SUPFAM" id="SSF75005">
    <property type="entry name" value="Arabinanase/levansucrase/invertase"/>
    <property type="match status" value="1"/>
</dbReference>
<keyword evidence="11" id="KW-1185">Reference proteome</keyword>
<dbReference type="RefSeq" id="WP_111324036.1">
    <property type="nucleotide sequence ID" value="NZ_BIFX01000002.1"/>
</dbReference>
<evidence type="ECO:0000256" key="4">
    <source>
        <dbReference type="ARBA" id="ARBA00023277"/>
    </source>
</evidence>
<dbReference type="CDD" id="cd23399">
    <property type="entry name" value="beta-trefoil_ABD_ABFB"/>
    <property type="match status" value="1"/>
</dbReference>
<gene>
    <name evidence="10" type="ORF">EI42_03672</name>
</gene>
<dbReference type="Gene3D" id="2.80.10.50">
    <property type="match status" value="1"/>
</dbReference>
<comment type="caution">
    <text evidence="10">The sequence shown here is derived from an EMBL/GenBank/DDBJ whole genome shotgun (WGS) entry which is preliminary data.</text>
</comment>
<feature type="site" description="Important for catalytic activity, responsible for pKa modulation of the active site Glu and correct orientation of both the proton donor and substrate" evidence="7">
    <location>
        <position position="156"/>
    </location>
</feature>